<reference evidence="2" key="1">
    <citation type="journal article" date="2005" name="PLoS Biol.">
        <title>The genomes of Oryza sativa: a history of duplications.</title>
        <authorList>
            <person name="Yu J."/>
            <person name="Wang J."/>
            <person name="Lin W."/>
            <person name="Li S."/>
            <person name="Li H."/>
            <person name="Zhou J."/>
            <person name="Ni P."/>
            <person name="Dong W."/>
            <person name="Hu S."/>
            <person name="Zeng C."/>
            <person name="Zhang J."/>
            <person name="Zhang Y."/>
            <person name="Li R."/>
            <person name="Xu Z."/>
            <person name="Li S."/>
            <person name="Li X."/>
            <person name="Zheng H."/>
            <person name="Cong L."/>
            <person name="Lin L."/>
            <person name="Yin J."/>
            <person name="Geng J."/>
            <person name="Li G."/>
            <person name="Shi J."/>
            <person name="Liu J."/>
            <person name="Lv H."/>
            <person name="Li J."/>
            <person name="Wang J."/>
            <person name="Deng Y."/>
            <person name="Ran L."/>
            <person name="Shi X."/>
            <person name="Wang X."/>
            <person name="Wu Q."/>
            <person name="Li C."/>
            <person name="Ren X."/>
            <person name="Wang J."/>
            <person name="Wang X."/>
            <person name="Li D."/>
            <person name="Liu D."/>
            <person name="Zhang X."/>
            <person name="Ji Z."/>
            <person name="Zhao W."/>
            <person name="Sun Y."/>
            <person name="Zhang Z."/>
            <person name="Bao J."/>
            <person name="Han Y."/>
            <person name="Dong L."/>
            <person name="Ji J."/>
            <person name="Chen P."/>
            <person name="Wu S."/>
            <person name="Liu J."/>
            <person name="Xiao Y."/>
            <person name="Bu D."/>
            <person name="Tan J."/>
            <person name="Yang L."/>
            <person name="Ye C."/>
            <person name="Zhang J."/>
            <person name="Xu J."/>
            <person name="Zhou Y."/>
            <person name="Yu Y."/>
            <person name="Zhang B."/>
            <person name="Zhuang S."/>
            <person name="Wei H."/>
            <person name="Liu B."/>
            <person name="Lei M."/>
            <person name="Yu H."/>
            <person name="Li Y."/>
            <person name="Xu H."/>
            <person name="Wei S."/>
            <person name="He X."/>
            <person name="Fang L."/>
            <person name="Zhang Z."/>
            <person name="Zhang Y."/>
            <person name="Huang X."/>
            <person name="Su Z."/>
            <person name="Tong W."/>
            <person name="Li J."/>
            <person name="Tong Z."/>
            <person name="Li S."/>
            <person name="Ye J."/>
            <person name="Wang L."/>
            <person name="Fang L."/>
            <person name="Lei T."/>
            <person name="Chen C."/>
            <person name="Chen H."/>
            <person name="Xu Z."/>
            <person name="Li H."/>
            <person name="Huang H."/>
            <person name="Zhang F."/>
            <person name="Xu H."/>
            <person name="Li N."/>
            <person name="Zhao C."/>
            <person name="Li S."/>
            <person name="Dong L."/>
            <person name="Huang Y."/>
            <person name="Li L."/>
            <person name="Xi Y."/>
            <person name="Qi Q."/>
            <person name="Li W."/>
            <person name="Zhang B."/>
            <person name="Hu W."/>
            <person name="Zhang Y."/>
            <person name="Tian X."/>
            <person name="Jiao Y."/>
            <person name="Liang X."/>
            <person name="Jin J."/>
            <person name="Gao L."/>
            <person name="Zheng W."/>
            <person name="Hao B."/>
            <person name="Liu S."/>
            <person name="Wang W."/>
            <person name="Yuan L."/>
            <person name="Cao M."/>
            <person name="McDermott J."/>
            <person name="Samudrala R."/>
            <person name="Wang J."/>
            <person name="Wong G.K."/>
            <person name="Yang H."/>
        </authorList>
    </citation>
    <scope>NUCLEOTIDE SEQUENCE [LARGE SCALE GENOMIC DNA]</scope>
</reference>
<feature type="region of interest" description="Disordered" evidence="1">
    <location>
        <begin position="14"/>
        <end position="33"/>
    </location>
</feature>
<organism evidence="2">
    <name type="scientific">Oryza sativa subsp. japonica</name>
    <name type="common">Rice</name>
    <dbReference type="NCBI Taxonomy" id="39947"/>
    <lineage>
        <taxon>Eukaryota</taxon>
        <taxon>Viridiplantae</taxon>
        <taxon>Streptophyta</taxon>
        <taxon>Embryophyta</taxon>
        <taxon>Tracheophyta</taxon>
        <taxon>Spermatophyta</taxon>
        <taxon>Magnoliopsida</taxon>
        <taxon>Liliopsida</taxon>
        <taxon>Poales</taxon>
        <taxon>Poaceae</taxon>
        <taxon>BOP clade</taxon>
        <taxon>Oryzoideae</taxon>
        <taxon>Oryzeae</taxon>
        <taxon>Oryzinae</taxon>
        <taxon>Oryza</taxon>
        <taxon>Oryza sativa</taxon>
    </lineage>
</organism>
<dbReference type="EMBL" id="CM000148">
    <property type="protein sequence ID" value="EEE52570.1"/>
    <property type="molecule type" value="Genomic_DNA"/>
</dbReference>
<feature type="compositionally biased region" description="Polar residues" evidence="1">
    <location>
        <begin position="14"/>
        <end position="23"/>
    </location>
</feature>
<gene>
    <name evidence="2" type="ORF">OsJ_34836</name>
</gene>
<dbReference type="AlphaFoldDB" id="B9G8V5"/>
<evidence type="ECO:0000313" key="2">
    <source>
        <dbReference type="EMBL" id="EEE52570.1"/>
    </source>
</evidence>
<evidence type="ECO:0000256" key="1">
    <source>
        <dbReference type="SAM" id="MobiDB-lite"/>
    </source>
</evidence>
<sequence length="112" mass="12291">MIAIQLFSFKPYQQLSSGSSSTDELGGGQIRTSVAPSTSTLPWAAGHCELEAGSDHLELEGNQIYAVARKPPRQWWRHRWPDPCATMMKATTTSVTAPSPCSGKRIFYGFLC</sequence>
<reference evidence="2" key="2">
    <citation type="submission" date="2008-12" db="EMBL/GenBank/DDBJ databases">
        <title>Improved gene annotation of the rice (Oryza sativa) genomes.</title>
        <authorList>
            <person name="Wang J."/>
            <person name="Li R."/>
            <person name="Fan W."/>
            <person name="Huang Q."/>
            <person name="Zhang J."/>
            <person name="Zhou Y."/>
            <person name="Hu Y."/>
            <person name="Zi S."/>
            <person name="Li J."/>
            <person name="Ni P."/>
            <person name="Zheng H."/>
            <person name="Zhang Y."/>
            <person name="Zhao M."/>
            <person name="Hao Q."/>
            <person name="McDermott J."/>
            <person name="Samudrala R."/>
            <person name="Kristiansen K."/>
            <person name="Wong G.K.-S."/>
        </authorList>
    </citation>
    <scope>NUCLEOTIDE SEQUENCE</scope>
</reference>
<protein>
    <submittedName>
        <fullName evidence="2">Uncharacterized protein</fullName>
    </submittedName>
</protein>
<proteinExistence type="predicted"/>
<dbReference type="Proteomes" id="UP000007752">
    <property type="component" value="Chromosome 11"/>
</dbReference>
<accession>B9G8V5</accession>
<name>B9G8V5_ORYSJ</name>